<gene>
    <name evidence="1" type="ORF">Adt_34702</name>
</gene>
<organism evidence="1 2">
    <name type="scientific">Abeliophyllum distichum</name>
    <dbReference type="NCBI Taxonomy" id="126358"/>
    <lineage>
        <taxon>Eukaryota</taxon>
        <taxon>Viridiplantae</taxon>
        <taxon>Streptophyta</taxon>
        <taxon>Embryophyta</taxon>
        <taxon>Tracheophyta</taxon>
        <taxon>Spermatophyta</taxon>
        <taxon>Magnoliopsida</taxon>
        <taxon>eudicotyledons</taxon>
        <taxon>Gunneridae</taxon>
        <taxon>Pentapetalae</taxon>
        <taxon>asterids</taxon>
        <taxon>lamiids</taxon>
        <taxon>Lamiales</taxon>
        <taxon>Oleaceae</taxon>
        <taxon>Forsythieae</taxon>
        <taxon>Abeliophyllum</taxon>
    </lineage>
</organism>
<dbReference type="AlphaFoldDB" id="A0ABD1R253"/>
<dbReference type="Proteomes" id="UP001604336">
    <property type="component" value="Unassembled WGS sequence"/>
</dbReference>
<comment type="caution">
    <text evidence="1">The sequence shown here is derived from an EMBL/GenBank/DDBJ whole genome shotgun (WGS) entry which is preliminary data.</text>
</comment>
<evidence type="ECO:0000313" key="1">
    <source>
        <dbReference type="EMBL" id="KAL2481736.1"/>
    </source>
</evidence>
<reference evidence="2" key="1">
    <citation type="submission" date="2024-07" db="EMBL/GenBank/DDBJ databases">
        <title>Two chromosome-level genome assemblies of Korean endemic species Abeliophyllum distichum and Forsythia ovata (Oleaceae).</title>
        <authorList>
            <person name="Jang H."/>
        </authorList>
    </citation>
    <scope>NUCLEOTIDE SEQUENCE [LARGE SCALE GENOMIC DNA]</scope>
</reference>
<proteinExistence type="predicted"/>
<protein>
    <submittedName>
        <fullName evidence="1">Uncharacterized protein</fullName>
    </submittedName>
</protein>
<accession>A0ABD1R253</accession>
<keyword evidence="2" id="KW-1185">Reference proteome</keyword>
<name>A0ABD1R253_9LAMI</name>
<sequence>MVKRNTKRNHIVAVLKEDGSSTQSQEEVADEFIKYFEGLLGTENTCDPLDPNVFSNGPRISDQQSTDLEKCFSAQEIKEALFDIDDDKSPGRMGILRVSLRKHGRRLGMMFVGLFKNSLILRLYSNKLIIP</sequence>
<dbReference type="EMBL" id="JBFOLK010000010">
    <property type="protein sequence ID" value="KAL2481736.1"/>
    <property type="molecule type" value="Genomic_DNA"/>
</dbReference>
<evidence type="ECO:0000313" key="2">
    <source>
        <dbReference type="Proteomes" id="UP001604336"/>
    </source>
</evidence>